<accession>A0A8J2HJJ6</accession>
<evidence type="ECO:0000313" key="3">
    <source>
        <dbReference type="Proteomes" id="UP000786811"/>
    </source>
</evidence>
<dbReference type="AlphaFoldDB" id="A0A8J2HJJ6"/>
<reference evidence="2" key="1">
    <citation type="submission" date="2021-04" db="EMBL/GenBank/DDBJ databases">
        <authorList>
            <person name="Chebbi M.A.C M."/>
        </authorList>
    </citation>
    <scope>NUCLEOTIDE SEQUENCE</scope>
</reference>
<feature type="chain" id="PRO_5035194022" evidence="1">
    <location>
        <begin position="24"/>
        <end position="171"/>
    </location>
</feature>
<sequence length="171" mass="20352">MKVKFVVFIGILGIILLCPNSEAISKYISQELYAEYLPKIACYFKQQHCSPEDAYFKSQFPDIVGNECSKCDAKTKIKAREEMPIIQKYYPAKFRILLDKYVIPKVFDCLLYDGPCDKKMTLFKEKLPFMLKKKKCPDCSDAVRFKIRKRINYLKRRHAEKWREIEKKYLH</sequence>
<keyword evidence="1" id="KW-0732">Signal</keyword>
<dbReference type="InterPro" id="IPR036682">
    <property type="entry name" value="OS_D_A10/PebIII_sf"/>
</dbReference>
<dbReference type="Gene3D" id="1.10.2080.10">
    <property type="entry name" value="Insect odorant-binding protein A10/Ejaculatory bulb-specific protein 3"/>
    <property type="match status" value="2"/>
</dbReference>
<dbReference type="OrthoDB" id="7662530at2759"/>
<keyword evidence="3" id="KW-1185">Reference proteome</keyword>
<dbReference type="SUPFAM" id="SSF100910">
    <property type="entry name" value="Chemosensory protein Csp2"/>
    <property type="match status" value="2"/>
</dbReference>
<organism evidence="2 3">
    <name type="scientific">Cotesia congregata</name>
    <name type="common">Parasitoid wasp</name>
    <name type="synonym">Apanteles congregatus</name>
    <dbReference type="NCBI Taxonomy" id="51543"/>
    <lineage>
        <taxon>Eukaryota</taxon>
        <taxon>Metazoa</taxon>
        <taxon>Ecdysozoa</taxon>
        <taxon>Arthropoda</taxon>
        <taxon>Hexapoda</taxon>
        <taxon>Insecta</taxon>
        <taxon>Pterygota</taxon>
        <taxon>Neoptera</taxon>
        <taxon>Endopterygota</taxon>
        <taxon>Hymenoptera</taxon>
        <taxon>Apocrita</taxon>
        <taxon>Ichneumonoidea</taxon>
        <taxon>Braconidae</taxon>
        <taxon>Microgastrinae</taxon>
        <taxon>Cotesia</taxon>
    </lineage>
</organism>
<dbReference type="PANTHER" id="PTHR11257">
    <property type="entry name" value="CHEMOSENSORY PROTEIN-RELATED"/>
    <property type="match status" value="1"/>
</dbReference>
<feature type="signal peptide" evidence="1">
    <location>
        <begin position="1"/>
        <end position="23"/>
    </location>
</feature>
<dbReference type="Pfam" id="PF03392">
    <property type="entry name" value="OS-D"/>
    <property type="match status" value="1"/>
</dbReference>
<proteinExistence type="predicted"/>
<gene>
    <name evidence="2" type="ORF">HICCMSTLAB_LOCUS11635</name>
</gene>
<protein>
    <submittedName>
        <fullName evidence="2">Uncharacterized protein</fullName>
    </submittedName>
</protein>
<name>A0A8J2HJJ6_COTCN</name>
<comment type="caution">
    <text evidence="2">The sequence shown here is derived from an EMBL/GenBank/DDBJ whole genome shotgun (WGS) entry which is preliminary data.</text>
</comment>
<dbReference type="InterPro" id="IPR005055">
    <property type="entry name" value="A10/PebIII"/>
</dbReference>
<dbReference type="EMBL" id="CAJNRD030001123">
    <property type="protein sequence ID" value="CAG5103689.1"/>
    <property type="molecule type" value="Genomic_DNA"/>
</dbReference>
<evidence type="ECO:0000256" key="1">
    <source>
        <dbReference type="SAM" id="SignalP"/>
    </source>
</evidence>
<dbReference type="Proteomes" id="UP000786811">
    <property type="component" value="Unassembled WGS sequence"/>
</dbReference>
<evidence type="ECO:0000313" key="2">
    <source>
        <dbReference type="EMBL" id="CAG5103689.1"/>
    </source>
</evidence>